<name>A0A270BIJ6_9PROT</name>
<evidence type="ECO:0008006" key="4">
    <source>
        <dbReference type="Google" id="ProtNLM"/>
    </source>
</evidence>
<dbReference type="EMBL" id="NDFP01000008">
    <property type="protein sequence ID" value="PAL24815.1"/>
    <property type="molecule type" value="Genomic_DNA"/>
</dbReference>
<keyword evidence="1" id="KW-0812">Transmembrane</keyword>
<comment type="caution">
    <text evidence="2">The sequence shown here is derived from an EMBL/GenBank/DDBJ whole genome shotgun (WGS) entry which is preliminary data.</text>
</comment>
<proteinExistence type="predicted"/>
<gene>
    <name evidence="2" type="ORF">B9K05_08995</name>
</gene>
<dbReference type="STRING" id="1231343.Absy_008_134"/>
<reference evidence="2 3" key="1">
    <citation type="submission" date="2017-04" db="EMBL/GenBank/DDBJ databases">
        <title>Kefir bacterial isolates.</title>
        <authorList>
            <person name="Kim Y."/>
            <person name="Blasche S."/>
            <person name="Patil K.R."/>
        </authorList>
    </citation>
    <scope>NUCLEOTIDE SEQUENCE [LARGE SCALE GENOMIC DNA]</scope>
    <source>
        <strain evidence="2 3">KR-2</strain>
    </source>
</reference>
<organism evidence="2 3">
    <name type="scientific">Acetobacter syzygii</name>
    <dbReference type="NCBI Taxonomy" id="146476"/>
    <lineage>
        <taxon>Bacteria</taxon>
        <taxon>Pseudomonadati</taxon>
        <taxon>Pseudomonadota</taxon>
        <taxon>Alphaproteobacteria</taxon>
        <taxon>Acetobacterales</taxon>
        <taxon>Acetobacteraceae</taxon>
        <taxon>Acetobacter</taxon>
    </lineage>
</organism>
<keyword evidence="1" id="KW-0472">Membrane</keyword>
<feature type="transmembrane region" description="Helical" evidence="1">
    <location>
        <begin position="163"/>
        <end position="183"/>
    </location>
</feature>
<accession>A0A270BIJ6</accession>
<keyword evidence="3" id="KW-1185">Reference proteome</keyword>
<dbReference type="AlphaFoldDB" id="A0A270BIJ6"/>
<evidence type="ECO:0000313" key="3">
    <source>
        <dbReference type="Proteomes" id="UP000216033"/>
    </source>
</evidence>
<evidence type="ECO:0000313" key="2">
    <source>
        <dbReference type="EMBL" id="PAL24815.1"/>
    </source>
</evidence>
<protein>
    <recommendedName>
        <fullName evidence="4">Prepilin type IV endopeptidase peptidase domain-containing protein</fullName>
    </recommendedName>
</protein>
<feature type="transmembrane region" description="Helical" evidence="1">
    <location>
        <begin position="247"/>
        <end position="266"/>
    </location>
</feature>
<feature type="transmembrane region" description="Helical" evidence="1">
    <location>
        <begin position="46"/>
        <end position="71"/>
    </location>
</feature>
<feature type="transmembrane region" description="Helical" evidence="1">
    <location>
        <begin position="195"/>
        <end position="217"/>
    </location>
</feature>
<evidence type="ECO:0000256" key="1">
    <source>
        <dbReference type="SAM" id="Phobius"/>
    </source>
</evidence>
<feature type="transmembrane region" description="Helical" evidence="1">
    <location>
        <begin position="138"/>
        <end position="157"/>
    </location>
</feature>
<feature type="transmembrane region" description="Helical" evidence="1">
    <location>
        <begin position="115"/>
        <end position="131"/>
    </location>
</feature>
<dbReference type="Proteomes" id="UP000216033">
    <property type="component" value="Unassembled WGS sequence"/>
</dbReference>
<sequence length="283" mass="30057">MGKSLRTSPRQSKPIMRTLRMNDATLQIGATLAMLAWSLLARTTLASVAGVCIALWFPASVRIYAAVLRWLPVASGVRAHVEDAPAEQQNELVASCLLTAACAITLLIYTPPAVALADAVALNLASLLVQFDRRNGWLPNALLMPLLLCGLLAGAAMGHASSAIAGAFTAWVLGGVGLFGLSIQRRGNFMSATDVLLLCACGAWTGLGGLWAFLLFAGGGLWSVCALRRTTHLPMVQTVPLYGARPVWRYATALPCALGLLLVFLLQNSPDLPYWVRFMLGGV</sequence>
<keyword evidence="1" id="KW-1133">Transmembrane helix</keyword>